<evidence type="ECO:0000259" key="4">
    <source>
        <dbReference type="Pfam" id="PF00155"/>
    </source>
</evidence>
<sequence length="337" mass="38714">MIHGHGDDTYKFENIRINFSSNVNAQGINAGLQQHLKSCIQNLNSYPEPLAENLARRIEEEKNMPPESVLITNGAVEAFYLLASLFQAKKSLIYTPSFSEYEDACKMYDHNIEFCRNTHFSEESKTPFDVVWICNPNNPDGRIFDKDILRDQIQKNPGTLYVLDEAYVEFINKNISLENEAPDRPNLVVVKSLTKRFSIPGLRLGYLVCSPELITKLKKQLMPWRINALALEAGLYCISEDYNDNFKLPEILRECQHFQNELAQIEGFEVVPSKTSFFLVKGPVKASKLKKCLAEKYGILIRDASNFRDLSDFHFRLSTQSPEKNNALLNVLKTWKY</sequence>
<dbReference type="Proteomes" id="UP000181981">
    <property type="component" value="Unassembled WGS sequence"/>
</dbReference>
<keyword evidence="2" id="KW-0663">Pyridoxal phosphate</keyword>
<dbReference type="EMBL" id="FOHT01000027">
    <property type="protein sequence ID" value="SET89488.1"/>
    <property type="molecule type" value="Genomic_DNA"/>
</dbReference>
<evidence type="ECO:0000313" key="8">
    <source>
        <dbReference type="Proteomes" id="UP000181981"/>
    </source>
</evidence>
<gene>
    <name evidence="5" type="ORF">FH5T_00475</name>
    <name evidence="6" type="ORF">SAMN05444285_12756</name>
</gene>
<dbReference type="SUPFAM" id="SSF53383">
    <property type="entry name" value="PLP-dependent transferases"/>
    <property type="match status" value="1"/>
</dbReference>
<evidence type="ECO:0000313" key="6">
    <source>
        <dbReference type="EMBL" id="SET89488.1"/>
    </source>
</evidence>
<dbReference type="Gene3D" id="3.90.1150.10">
    <property type="entry name" value="Aspartate Aminotransferase, domain 1"/>
    <property type="match status" value="1"/>
</dbReference>
<evidence type="ECO:0000313" key="7">
    <source>
        <dbReference type="Proteomes" id="UP000023772"/>
    </source>
</evidence>
<dbReference type="AlphaFoldDB" id="X5DTQ6"/>
<dbReference type="InterPro" id="IPR015424">
    <property type="entry name" value="PyrdxlP-dep_Trfase"/>
</dbReference>
<dbReference type="Gene3D" id="3.40.640.10">
    <property type="entry name" value="Type I PLP-dependent aspartate aminotransferase-like (Major domain)"/>
    <property type="match status" value="1"/>
</dbReference>
<dbReference type="STRING" id="1168034.FH5T_00475"/>
<dbReference type="PROSITE" id="PS00105">
    <property type="entry name" value="AA_TRANSFER_CLASS_1"/>
    <property type="match status" value="1"/>
</dbReference>
<name>X5DTQ6_9BACT</name>
<dbReference type="EC" id="2.6.1.-" evidence="3"/>
<feature type="domain" description="Aminotransferase class I/classII large" evidence="4">
    <location>
        <begin position="17"/>
        <end position="330"/>
    </location>
</feature>
<dbReference type="InterPro" id="IPR015421">
    <property type="entry name" value="PyrdxlP-dep_Trfase_major"/>
</dbReference>
<keyword evidence="3" id="KW-0808">Transferase</keyword>
<comment type="cofactor">
    <cofactor evidence="1 3">
        <name>pyridoxal 5'-phosphate</name>
        <dbReference type="ChEBI" id="CHEBI:597326"/>
    </cofactor>
</comment>
<protein>
    <recommendedName>
        <fullName evidence="3">Aminotransferase</fullName>
        <ecNumber evidence="3">2.6.1.-</ecNumber>
    </recommendedName>
</protein>
<dbReference type="InterPro" id="IPR004838">
    <property type="entry name" value="NHTrfase_class1_PyrdxlP-BS"/>
</dbReference>
<evidence type="ECO:0000256" key="2">
    <source>
        <dbReference type="ARBA" id="ARBA00022898"/>
    </source>
</evidence>
<dbReference type="GO" id="GO:0008483">
    <property type="term" value="F:transaminase activity"/>
    <property type="evidence" value="ECO:0007669"/>
    <property type="project" value="UniProtKB-KW"/>
</dbReference>
<evidence type="ECO:0000256" key="1">
    <source>
        <dbReference type="ARBA" id="ARBA00001933"/>
    </source>
</evidence>
<proteinExistence type="inferred from homology"/>
<keyword evidence="7" id="KW-1185">Reference proteome</keyword>
<dbReference type="InterPro" id="IPR015422">
    <property type="entry name" value="PyrdxlP-dep_Trfase_small"/>
</dbReference>
<dbReference type="Pfam" id="PF00155">
    <property type="entry name" value="Aminotran_1_2"/>
    <property type="match status" value="1"/>
</dbReference>
<dbReference type="InterPro" id="IPR004839">
    <property type="entry name" value="Aminotransferase_I/II_large"/>
</dbReference>
<organism evidence="6 8">
    <name type="scientific">Draconibacterium orientale</name>
    <dbReference type="NCBI Taxonomy" id="1168034"/>
    <lineage>
        <taxon>Bacteria</taxon>
        <taxon>Pseudomonadati</taxon>
        <taxon>Bacteroidota</taxon>
        <taxon>Bacteroidia</taxon>
        <taxon>Marinilabiliales</taxon>
        <taxon>Prolixibacteraceae</taxon>
        <taxon>Draconibacterium</taxon>
    </lineage>
</organism>
<accession>X5DTQ6</accession>
<dbReference type="CDD" id="cd00609">
    <property type="entry name" value="AAT_like"/>
    <property type="match status" value="1"/>
</dbReference>
<reference evidence="5 7" key="1">
    <citation type="submission" date="2014-03" db="EMBL/GenBank/DDBJ databases">
        <title>Complete genome sequence of a deeply braunched marine Bacteroidia bacterium Draconibacterium orientale type strain FH5T.</title>
        <authorList>
            <person name="Li X."/>
            <person name="Wang X."/>
            <person name="Xie Z."/>
            <person name="Du Z."/>
            <person name="Chen G."/>
        </authorList>
    </citation>
    <scope>NUCLEOTIDE SEQUENCE [LARGE SCALE GENOMIC DNA]</scope>
    <source>
        <strain evidence="5 7">FH5</strain>
    </source>
</reference>
<dbReference type="eggNOG" id="COG0079">
    <property type="taxonomic scope" value="Bacteria"/>
</dbReference>
<dbReference type="EMBL" id="CP007451">
    <property type="protein sequence ID" value="AHW58555.1"/>
    <property type="molecule type" value="Genomic_DNA"/>
</dbReference>
<evidence type="ECO:0000256" key="3">
    <source>
        <dbReference type="RuleBase" id="RU000481"/>
    </source>
</evidence>
<dbReference type="GO" id="GO:0030170">
    <property type="term" value="F:pyridoxal phosphate binding"/>
    <property type="evidence" value="ECO:0007669"/>
    <property type="project" value="InterPro"/>
</dbReference>
<dbReference type="HOGENOM" id="CLU_017584_3_2_10"/>
<dbReference type="OrthoDB" id="9813612at2"/>
<dbReference type="PANTHER" id="PTHR42885">
    <property type="entry name" value="HISTIDINOL-PHOSPHATE AMINOTRANSFERASE-RELATED"/>
    <property type="match status" value="1"/>
</dbReference>
<dbReference type="PANTHER" id="PTHR42885:SF1">
    <property type="entry name" value="THREONINE-PHOSPHATE DECARBOXYLASE"/>
    <property type="match status" value="1"/>
</dbReference>
<dbReference type="Proteomes" id="UP000023772">
    <property type="component" value="Chromosome"/>
</dbReference>
<evidence type="ECO:0000313" key="5">
    <source>
        <dbReference type="EMBL" id="AHW58555.1"/>
    </source>
</evidence>
<dbReference type="KEGG" id="dori:FH5T_00475"/>
<keyword evidence="3" id="KW-0032">Aminotransferase</keyword>
<comment type="similarity">
    <text evidence="3">Belongs to the class-I pyridoxal-phosphate-dependent aminotransferase family.</text>
</comment>
<reference evidence="6 8" key="2">
    <citation type="submission" date="2016-10" db="EMBL/GenBank/DDBJ databases">
        <authorList>
            <person name="de Groot N.N."/>
        </authorList>
    </citation>
    <scope>NUCLEOTIDE SEQUENCE [LARGE SCALE GENOMIC DNA]</scope>
    <source>
        <strain evidence="6 8">DSM 25947</strain>
    </source>
</reference>
<dbReference type="RefSeq" id="WP_038554205.1">
    <property type="nucleotide sequence ID" value="NZ_FOHT01000027.1"/>
</dbReference>